<evidence type="ECO:0000313" key="1">
    <source>
        <dbReference type="Proteomes" id="UP000887565"/>
    </source>
</evidence>
<keyword evidence="1" id="KW-1185">Reference proteome</keyword>
<protein>
    <submittedName>
        <fullName evidence="2">Uncharacterized protein</fullName>
    </submittedName>
</protein>
<evidence type="ECO:0000313" key="2">
    <source>
        <dbReference type="WBParaSite" id="nRc.2.0.1.t19131-RA"/>
    </source>
</evidence>
<accession>A0A915IY52</accession>
<proteinExistence type="predicted"/>
<sequence>MFEGKSKPGQRVISVSESEEQKNMLRTYILKLFLFNFRFKSVKIKKKLLHSAGKIYETTEQ</sequence>
<dbReference type="Proteomes" id="UP000887565">
    <property type="component" value="Unplaced"/>
</dbReference>
<dbReference type="AlphaFoldDB" id="A0A915IY52"/>
<name>A0A915IY52_ROMCU</name>
<reference evidence="2" key="1">
    <citation type="submission" date="2022-11" db="UniProtKB">
        <authorList>
            <consortium name="WormBaseParasite"/>
        </authorList>
    </citation>
    <scope>IDENTIFICATION</scope>
</reference>
<dbReference type="WBParaSite" id="nRc.2.0.1.t19131-RA">
    <property type="protein sequence ID" value="nRc.2.0.1.t19131-RA"/>
    <property type="gene ID" value="nRc.2.0.1.g19131"/>
</dbReference>
<organism evidence="1 2">
    <name type="scientific">Romanomermis culicivorax</name>
    <name type="common">Nematode worm</name>
    <dbReference type="NCBI Taxonomy" id="13658"/>
    <lineage>
        <taxon>Eukaryota</taxon>
        <taxon>Metazoa</taxon>
        <taxon>Ecdysozoa</taxon>
        <taxon>Nematoda</taxon>
        <taxon>Enoplea</taxon>
        <taxon>Dorylaimia</taxon>
        <taxon>Mermithida</taxon>
        <taxon>Mermithoidea</taxon>
        <taxon>Mermithidae</taxon>
        <taxon>Romanomermis</taxon>
    </lineage>
</organism>